<gene>
    <name evidence="7" type="ORF">LEP1GSC133_4870</name>
</gene>
<sequence>MDTELQDLKSVEYPLVSLISDRSEVEEIPISTRKEVSRKLNVKFLFNQEQVLQKILEMSNQGHCVCWIRNTVSDASQAFSFLHSKLGDQVILFHARFVMGDRLNIESQILENFGVRSDQNSRKGKVVVATQVVEQSLDLDFDCIITDLAPIDLILQRAGRLHRHCRDIFGNAKQGLDERGEPILWIFSPEPIEDPTSNWFSQFSRGGSMVYSDHGRLWLTARLLQERKGWRMPEDARNLIESVYGIDVEIPQSFRENQFKVKNDKKKLESAAALSTIHLELGYDSTLNETSWDDSKFSTRYGIDNSSKAVLAKFVSDRLVPWISGTTRDWQNSELPVPNYLVEKEFIFENLNFSEVISNCKKNLPDKGKHCVLLPLFYTNNSWRGKALNKKNEVVSFTYDERFGFRKEK</sequence>
<dbReference type="InterPro" id="IPR054712">
    <property type="entry name" value="Cas3-like_dom"/>
</dbReference>
<dbReference type="GO" id="GO:0005524">
    <property type="term" value="F:ATP binding"/>
    <property type="evidence" value="ECO:0007669"/>
    <property type="project" value="UniProtKB-KW"/>
</dbReference>
<keyword evidence="3" id="KW-0347">Helicase</keyword>
<dbReference type="SMART" id="SM00490">
    <property type="entry name" value="HELICc"/>
    <property type="match status" value="1"/>
</dbReference>
<dbReference type="Gene3D" id="3.40.50.300">
    <property type="entry name" value="P-loop containing nucleotide triphosphate hydrolases"/>
    <property type="match status" value="1"/>
</dbReference>
<keyword evidence="2" id="KW-0378">Hydrolase</keyword>
<name>M6VXH2_LEPBO</name>
<dbReference type="PANTHER" id="PTHR47963">
    <property type="entry name" value="DEAD-BOX ATP-DEPENDENT RNA HELICASE 47, MITOCHONDRIAL"/>
    <property type="match status" value="1"/>
</dbReference>
<dbReference type="Pfam" id="PF22590">
    <property type="entry name" value="Cas3-like_C_2"/>
    <property type="match status" value="1"/>
</dbReference>
<evidence type="ECO:0000256" key="3">
    <source>
        <dbReference type="ARBA" id="ARBA00022806"/>
    </source>
</evidence>
<evidence type="ECO:0000313" key="8">
    <source>
        <dbReference type="Proteomes" id="UP000012159"/>
    </source>
</evidence>
<dbReference type="Proteomes" id="UP000012159">
    <property type="component" value="Unassembled WGS sequence"/>
</dbReference>
<accession>M6VXH2</accession>
<comment type="caution">
    <text evidence="7">The sequence shown here is derived from an EMBL/GenBank/DDBJ whole genome shotgun (WGS) entry which is preliminary data.</text>
</comment>
<keyword evidence="5" id="KW-0051">Antiviral defense</keyword>
<dbReference type="EMBL" id="AKWF02000085">
    <property type="protein sequence ID" value="EMO62202.1"/>
    <property type="molecule type" value="Genomic_DNA"/>
</dbReference>
<dbReference type="InterPro" id="IPR001650">
    <property type="entry name" value="Helicase_C-like"/>
</dbReference>
<dbReference type="InterPro" id="IPR050547">
    <property type="entry name" value="DEAD_box_RNA_helicases"/>
</dbReference>
<dbReference type="InterPro" id="IPR027417">
    <property type="entry name" value="P-loop_NTPase"/>
</dbReference>
<dbReference type="STRING" id="1192866.LEP1GSC133_4870"/>
<dbReference type="GO" id="GO:0051607">
    <property type="term" value="P:defense response to virus"/>
    <property type="evidence" value="ECO:0007669"/>
    <property type="project" value="UniProtKB-KW"/>
</dbReference>
<dbReference type="GO" id="GO:0003723">
    <property type="term" value="F:RNA binding"/>
    <property type="evidence" value="ECO:0007669"/>
    <property type="project" value="TreeGrafter"/>
</dbReference>
<evidence type="ECO:0000256" key="1">
    <source>
        <dbReference type="ARBA" id="ARBA00022741"/>
    </source>
</evidence>
<evidence type="ECO:0000256" key="4">
    <source>
        <dbReference type="ARBA" id="ARBA00022840"/>
    </source>
</evidence>
<evidence type="ECO:0000256" key="5">
    <source>
        <dbReference type="ARBA" id="ARBA00023118"/>
    </source>
</evidence>
<proteinExistence type="predicted"/>
<reference evidence="7 8" key="1">
    <citation type="submission" date="2013-01" db="EMBL/GenBank/DDBJ databases">
        <authorList>
            <person name="Harkins D.M."/>
            <person name="Durkin A.S."/>
            <person name="Brinkac L.M."/>
            <person name="Haft D.H."/>
            <person name="Selengut J.D."/>
            <person name="Sanka R."/>
            <person name="DePew J."/>
            <person name="Purushe J."/>
            <person name="Picardeau M."/>
            <person name="Werts C."/>
            <person name="Goarant C."/>
            <person name="Vinetz J.M."/>
            <person name="Sutton G.G."/>
            <person name="Nierman W.C."/>
            <person name="Fouts D.E."/>
        </authorList>
    </citation>
    <scope>NUCLEOTIDE SEQUENCE [LARGE SCALE GENOMIC DNA]</scope>
    <source>
        <strain evidence="7 8">200901868</strain>
    </source>
</reference>
<dbReference type="InterPro" id="IPR006474">
    <property type="entry name" value="Helicase_Cas3_CRISPR-ass_core"/>
</dbReference>
<keyword evidence="1" id="KW-0547">Nucleotide-binding</keyword>
<protein>
    <submittedName>
        <fullName evidence="7">CRISPR-associated helicase Cas3-like protein</fullName>
    </submittedName>
</protein>
<dbReference type="GO" id="GO:0003724">
    <property type="term" value="F:RNA helicase activity"/>
    <property type="evidence" value="ECO:0007669"/>
    <property type="project" value="TreeGrafter"/>
</dbReference>
<evidence type="ECO:0000259" key="6">
    <source>
        <dbReference type="SMART" id="SM00490"/>
    </source>
</evidence>
<evidence type="ECO:0000313" key="7">
    <source>
        <dbReference type="EMBL" id="EMO62202.1"/>
    </source>
</evidence>
<organism evidence="7 8">
    <name type="scientific">Leptospira borgpetersenii serovar Pomona str. 200901868</name>
    <dbReference type="NCBI Taxonomy" id="1192866"/>
    <lineage>
        <taxon>Bacteria</taxon>
        <taxon>Pseudomonadati</taxon>
        <taxon>Spirochaetota</taxon>
        <taxon>Spirochaetia</taxon>
        <taxon>Leptospirales</taxon>
        <taxon>Leptospiraceae</taxon>
        <taxon>Leptospira</taxon>
    </lineage>
</organism>
<dbReference type="NCBIfam" id="TIGR01587">
    <property type="entry name" value="cas3_core"/>
    <property type="match status" value="1"/>
</dbReference>
<feature type="domain" description="Helicase C-terminal" evidence="6">
    <location>
        <begin position="76"/>
        <end position="165"/>
    </location>
</feature>
<dbReference type="PANTHER" id="PTHR47963:SF9">
    <property type="entry name" value="CRISPR-ASSOCIATED ENDONUCLEASE_HELICASE CAS3"/>
    <property type="match status" value="1"/>
</dbReference>
<dbReference type="AlphaFoldDB" id="M6VXH2"/>
<keyword evidence="4" id="KW-0067">ATP-binding</keyword>
<dbReference type="GO" id="GO:0016787">
    <property type="term" value="F:hydrolase activity"/>
    <property type="evidence" value="ECO:0007669"/>
    <property type="project" value="UniProtKB-KW"/>
</dbReference>
<dbReference type="SUPFAM" id="SSF52540">
    <property type="entry name" value="P-loop containing nucleoside triphosphate hydrolases"/>
    <property type="match status" value="1"/>
</dbReference>
<evidence type="ECO:0000256" key="2">
    <source>
        <dbReference type="ARBA" id="ARBA00022801"/>
    </source>
</evidence>